<organism evidence="1 2">
    <name type="scientific">Methanosarcina barkeri CM1</name>
    <dbReference type="NCBI Taxonomy" id="796385"/>
    <lineage>
        <taxon>Archaea</taxon>
        <taxon>Methanobacteriati</taxon>
        <taxon>Methanobacteriota</taxon>
        <taxon>Stenosarchaea group</taxon>
        <taxon>Methanomicrobia</taxon>
        <taxon>Methanosarcinales</taxon>
        <taxon>Methanosarcinaceae</taxon>
        <taxon>Methanosarcina</taxon>
    </lineage>
</organism>
<reference evidence="1 2" key="2">
    <citation type="journal article" date="2015" name="Stand. Genomic Sci.">
        <title>The complete genome sequence of the rumen methanogen Methanosarcina barkeri CM1.</title>
        <authorList>
            <person name="Lambie S.C."/>
            <person name="Kelly W.J."/>
            <person name="Leahy S.C."/>
            <person name="Li D."/>
            <person name="Reilly K."/>
            <person name="McAllister T.A."/>
            <person name="Valle E.R."/>
            <person name="Attwood G.T."/>
            <person name="Altermann E."/>
        </authorList>
    </citation>
    <scope>NUCLEOTIDE SEQUENCE [LARGE SCALE GENOMIC DNA]</scope>
    <source>
        <strain evidence="1 2">CM1</strain>
    </source>
</reference>
<protein>
    <submittedName>
        <fullName evidence="1">CRISPR-associated protein Cas6/Cse3/CasE Cas6e</fullName>
    </submittedName>
</protein>
<dbReference type="Pfam" id="PF08798">
    <property type="entry name" value="CRISPR_assoc"/>
    <property type="match status" value="1"/>
</dbReference>
<dbReference type="AlphaFoldDB" id="A0A0G3CG78"/>
<dbReference type="Gene3D" id="3.30.70.1200">
    <property type="entry name" value="Crispr-associated protein, domain 1"/>
    <property type="match status" value="1"/>
</dbReference>
<evidence type="ECO:0000313" key="1">
    <source>
        <dbReference type="EMBL" id="AKJ38923.1"/>
    </source>
</evidence>
<dbReference type="PATRIC" id="fig|796385.3.peg.2358"/>
<dbReference type="Proteomes" id="UP000035331">
    <property type="component" value="Chromosome"/>
</dbReference>
<gene>
    <name evidence="1" type="ORF">MCM1_1899</name>
</gene>
<name>A0A0G3CG78_METBA</name>
<evidence type="ECO:0000313" key="2">
    <source>
        <dbReference type="Proteomes" id="UP000035331"/>
    </source>
</evidence>
<dbReference type="SMART" id="SM01101">
    <property type="entry name" value="CRISPR_assoc"/>
    <property type="match status" value="1"/>
</dbReference>
<sequence>MYLSKANLKPDIVTNKEFWKLSWNFGDNYRVHRIIWSLFASNPDKQRDFLYRQDEKNGFPLFYILSEQEPEANVDLWQIESKEYKPLLSTGQKLVFSLRANPIVTRWDEDENGKPHQHRHDVVMDAKTRMEKEVISKNKRPQVPEIVQKEGFEWLRKKGDNNGFEVEEGQVIATGYRCNRFFKPKDKNRGVKGKHSVNISTIDFSGILTVTNPESLINALYKGIGPAKSFGCGLMLIRPAR</sequence>
<dbReference type="RefSeq" id="WP_053010656.1">
    <property type="nucleotide sequence ID" value="NZ_CP008746.1"/>
</dbReference>
<dbReference type="InterPro" id="IPR010179">
    <property type="entry name" value="CRISPR-assoc_prot_Cse3"/>
</dbReference>
<dbReference type="Gene3D" id="3.30.70.1210">
    <property type="entry name" value="Crispr-associated protein, domain 2"/>
    <property type="match status" value="1"/>
</dbReference>
<proteinExistence type="predicted"/>
<accession>A0A0G3CG78</accession>
<dbReference type="CDD" id="cd09727">
    <property type="entry name" value="Cas6_I-E"/>
    <property type="match status" value="1"/>
</dbReference>
<dbReference type="NCBIfam" id="TIGR01907">
    <property type="entry name" value="casE_Cse3"/>
    <property type="match status" value="1"/>
</dbReference>
<dbReference type="SUPFAM" id="SSF117987">
    <property type="entry name" value="CRISPR-associated protein"/>
    <property type="match status" value="2"/>
</dbReference>
<dbReference type="EMBL" id="CP008746">
    <property type="protein sequence ID" value="AKJ38923.1"/>
    <property type="molecule type" value="Genomic_DNA"/>
</dbReference>
<reference evidence="2" key="1">
    <citation type="submission" date="2014-06" db="EMBL/GenBank/DDBJ databases">
        <title>The complete genome sequence of Methanosarcina barkeri CM1.</title>
        <authorList>
            <consortium name="Pastoral Greenhouse Gas Research Consortium"/>
            <person name="Lambie S.C."/>
            <person name="Leahy S.C."/>
            <person name="Kelly W.J."/>
            <person name="Li D."/>
            <person name="Reilly K."/>
            <person name="Attwood G.T."/>
            <person name="Altermann E."/>
        </authorList>
    </citation>
    <scope>NUCLEOTIDE SEQUENCE [LARGE SCALE GENOMIC DNA]</scope>
    <source>
        <strain evidence="2">CM1</strain>
    </source>
</reference>
<dbReference type="GeneID" id="24885596"/>